<evidence type="ECO:0000256" key="1">
    <source>
        <dbReference type="ARBA" id="ARBA00001947"/>
    </source>
</evidence>
<keyword evidence="8" id="KW-0472">Membrane</keyword>
<dbReference type="Proteomes" id="UP000824107">
    <property type="component" value="Unassembled WGS sequence"/>
</dbReference>
<keyword evidence="7" id="KW-0175">Coiled coil</keyword>
<evidence type="ECO:0000256" key="5">
    <source>
        <dbReference type="ARBA" id="ARBA00022833"/>
    </source>
</evidence>
<feature type="coiled-coil region" evidence="7">
    <location>
        <begin position="106"/>
        <end position="196"/>
    </location>
</feature>
<dbReference type="Pfam" id="PF01551">
    <property type="entry name" value="Peptidase_M23"/>
    <property type="match status" value="1"/>
</dbReference>
<protein>
    <submittedName>
        <fullName evidence="10">Peptidoglycan DD-metalloendopeptidase family protein</fullName>
    </submittedName>
</protein>
<feature type="domain" description="M23ase beta-sheet core" evidence="9">
    <location>
        <begin position="306"/>
        <end position="400"/>
    </location>
</feature>
<dbReference type="Gene3D" id="2.70.70.10">
    <property type="entry name" value="Glucose Permease (Domain IIA)"/>
    <property type="match status" value="1"/>
</dbReference>
<dbReference type="InterPro" id="IPR050570">
    <property type="entry name" value="Cell_wall_metabolism_enzyme"/>
</dbReference>
<dbReference type="EMBL" id="DVNC01000053">
    <property type="protein sequence ID" value="HIU53976.1"/>
    <property type="molecule type" value="Genomic_DNA"/>
</dbReference>
<evidence type="ECO:0000256" key="2">
    <source>
        <dbReference type="ARBA" id="ARBA00022670"/>
    </source>
</evidence>
<keyword evidence="6" id="KW-0482">Metalloprotease</keyword>
<reference evidence="10" key="1">
    <citation type="submission" date="2020-10" db="EMBL/GenBank/DDBJ databases">
        <authorList>
            <person name="Gilroy R."/>
        </authorList>
    </citation>
    <scope>NUCLEOTIDE SEQUENCE</scope>
    <source>
        <strain evidence="10">ChiW3-316</strain>
    </source>
</reference>
<proteinExistence type="predicted"/>
<dbReference type="AlphaFoldDB" id="A0A9D1SBG4"/>
<keyword evidence="4" id="KW-0378">Hydrolase</keyword>
<gene>
    <name evidence="10" type="ORF">IAD20_07860</name>
</gene>
<evidence type="ECO:0000256" key="4">
    <source>
        <dbReference type="ARBA" id="ARBA00022801"/>
    </source>
</evidence>
<dbReference type="GO" id="GO:0046872">
    <property type="term" value="F:metal ion binding"/>
    <property type="evidence" value="ECO:0007669"/>
    <property type="project" value="UniProtKB-KW"/>
</dbReference>
<keyword evidence="8" id="KW-0812">Transmembrane</keyword>
<sequence>MIKSNSIRPDVPNKFYNEKKPLFSSKEIIFRSQGCAKVFHISSRAQVVFLAAVLCVACWSFYSYHMYHKSDVLIHSQNLELVETRDAYVDLMTDFMTLHKNIGAMLNSIDSEKQRDKKSLEKYRRQAQIVEEKIKQITSKKDWVSDKKVNEKTSIREALLQRDIAASERDELKKQMEQMEATIDELKTAELEVLDKIKTLSNKELDKIKGIFSSVNVALKRKNMYFNAMANSKRKDSKGGPYVPLKIKLDDPRIEDKVSAIFKSVDDIEYYREVMLSVPLGKPVWSYWVTSRYGTRSDPFKKTKARHKGVDLASRTGNKVNVKGQGKVIRAEYAGAYGNLVVVDHGNGFQTKYAHLNKIYVKKGDRLEINDTVGEVGSTGRSTGPHLHYEVLYKGVNVDPLPFLKAKI</sequence>
<reference evidence="10" key="2">
    <citation type="journal article" date="2021" name="PeerJ">
        <title>Extensive microbial diversity within the chicken gut microbiome revealed by metagenomics and culture.</title>
        <authorList>
            <person name="Gilroy R."/>
            <person name="Ravi A."/>
            <person name="Getino M."/>
            <person name="Pursley I."/>
            <person name="Horton D.L."/>
            <person name="Alikhan N.F."/>
            <person name="Baker D."/>
            <person name="Gharbi K."/>
            <person name="Hall N."/>
            <person name="Watson M."/>
            <person name="Adriaenssens E.M."/>
            <person name="Foster-Nyarko E."/>
            <person name="Jarju S."/>
            <person name="Secka A."/>
            <person name="Antonio M."/>
            <person name="Oren A."/>
            <person name="Chaudhuri R.R."/>
            <person name="La Ragione R."/>
            <person name="Hildebrand F."/>
            <person name="Pallen M.J."/>
        </authorList>
    </citation>
    <scope>NUCLEOTIDE SEQUENCE</scope>
    <source>
        <strain evidence="10">ChiW3-316</strain>
    </source>
</reference>
<keyword evidence="3" id="KW-0479">Metal-binding</keyword>
<feature type="transmembrane region" description="Helical" evidence="8">
    <location>
        <begin position="47"/>
        <end position="67"/>
    </location>
</feature>
<dbReference type="InterPro" id="IPR011055">
    <property type="entry name" value="Dup_hybrid_motif"/>
</dbReference>
<dbReference type="SUPFAM" id="SSF51261">
    <property type="entry name" value="Duplicated hybrid motif"/>
    <property type="match status" value="1"/>
</dbReference>
<keyword evidence="8" id="KW-1133">Transmembrane helix</keyword>
<evidence type="ECO:0000313" key="11">
    <source>
        <dbReference type="Proteomes" id="UP000824107"/>
    </source>
</evidence>
<evidence type="ECO:0000259" key="9">
    <source>
        <dbReference type="Pfam" id="PF01551"/>
    </source>
</evidence>
<organism evidence="10 11">
    <name type="scientific">Candidatus Scatocola faecipullorum</name>
    <dbReference type="NCBI Taxonomy" id="2840917"/>
    <lineage>
        <taxon>Bacteria</taxon>
        <taxon>Pseudomonadati</taxon>
        <taxon>Pseudomonadota</taxon>
        <taxon>Alphaproteobacteria</taxon>
        <taxon>Rhodospirillales</taxon>
        <taxon>Rhodospirillaceae</taxon>
        <taxon>Rhodospirillaceae incertae sedis</taxon>
        <taxon>Candidatus Scatocola</taxon>
    </lineage>
</organism>
<evidence type="ECO:0000313" key="10">
    <source>
        <dbReference type="EMBL" id="HIU53976.1"/>
    </source>
</evidence>
<comment type="caution">
    <text evidence="10">The sequence shown here is derived from an EMBL/GenBank/DDBJ whole genome shotgun (WGS) entry which is preliminary data.</text>
</comment>
<comment type="cofactor">
    <cofactor evidence="1">
        <name>Zn(2+)</name>
        <dbReference type="ChEBI" id="CHEBI:29105"/>
    </cofactor>
</comment>
<dbReference type="InterPro" id="IPR016047">
    <property type="entry name" value="M23ase_b-sheet_dom"/>
</dbReference>
<evidence type="ECO:0000256" key="6">
    <source>
        <dbReference type="ARBA" id="ARBA00023049"/>
    </source>
</evidence>
<evidence type="ECO:0000256" key="8">
    <source>
        <dbReference type="SAM" id="Phobius"/>
    </source>
</evidence>
<dbReference type="PANTHER" id="PTHR21666:SF288">
    <property type="entry name" value="CELL DIVISION PROTEIN YTFB"/>
    <property type="match status" value="1"/>
</dbReference>
<keyword evidence="5" id="KW-0862">Zinc</keyword>
<name>A0A9D1SBG4_9PROT</name>
<accession>A0A9D1SBG4</accession>
<dbReference type="PANTHER" id="PTHR21666">
    <property type="entry name" value="PEPTIDASE-RELATED"/>
    <property type="match status" value="1"/>
</dbReference>
<evidence type="ECO:0000256" key="7">
    <source>
        <dbReference type="SAM" id="Coils"/>
    </source>
</evidence>
<dbReference type="CDD" id="cd12797">
    <property type="entry name" value="M23_peptidase"/>
    <property type="match status" value="1"/>
</dbReference>
<dbReference type="GO" id="GO:0006508">
    <property type="term" value="P:proteolysis"/>
    <property type="evidence" value="ECO:0007669"/>
    <property type="project" value="UniProtKB-KW"/>
</dbReference>
<dbReference type="GO" id="GO:0004222">
    <property type="term" value="F:metalloendopeptidase activity"/>
    <property type="evidence" value="ECO:0007669"/>
    <property type="project" value="TreeGrafter"/>
</dbReference>
<keyword evidence="2" id="KW-0645">Protease</keyword>
<evidence type="ECO:0000256" key="3">
    <source>
        <dbReference type="ARBA" id="ARBA00022723"/>
    </source>
</evidence>